<accession>G1DB74</accession>
<dbReference type="GO" id="GO:0008168">
    <property type="term" value="F:methyltransferase activity"/>
    <property type="evidence" value="ECO:0007669"/>
    <property type="project" value="UniProtKB-KW"/>
</dbReference>
<evidence type="ECO:0000313" key="1">
    <source>
        <dbReference type="EMBL" id="AEJ92377.1"/>
    </source>
</evidence>
<dbReference type="Gene3D" id="3.40.50.150">
    <property type="entry name" value="Vaccinia Virus protein VP39"/>
    <property type="match status" value="1"/>
</dbReference>
<dbReference type="OrthoDB" id="7292at10239"/>
<reference evidence="1 2" key="1">
    <citation type="journal article" date="2012" name="J. Virol.">
        <title>Complete Genome Sequences of 138 Mycobacteriophages.</title>
        <authorList>
            <consortium name="the Science Education Alliance Phage Hunters Advancing Genomics and Evolutionary Science Program"/>
            <consortium name="the KwaZulu-Natal Research Institute for Tuberculosis and HIV Mycobacterial Genetics Course Students"/>
            <consortium name="the Phage Hunters Integrating Research and Education Program"/>
            <person name="Hatfull G.F."/>
        </authorList>
    </citation>
    <scope>NUCLEOTIDE SEQUENCE [LARGE SCALE GENOMIC DNA]</scope>
</reference>
<dbReference type="Proteomes" id="UP000006948">
    <property type="component" value="Segment"/>
</dbReference>
<keyword evidence="2" id="KW-1185">Reference proteome</keyword>
<dbReference type="RefSeq" id="YP_009607614.1">
    <property type="nucleotide sequence ID" value="NC_041983.1"/>
</dbReference>
<protein>
    <submittedName>
        <fullName evidence="1">DNA methyltransferase</fullName>
    </submittedName>
</protein>
<keyword evidence="1" id="KW-0489">Methyltransferase</keyword>
<organism evidence="1 2">
    <name type="scientific">Mycobacterium phage Timshel</name>
    <dbReference type="NCBI Taxonomy" id="1032895"/>
    <lineage>
        <taxon>Viruses</taxon>
        <taxon>Duplodnaviria</taxon>
        <taxon>Heunggongvirae</taxon>
        <taxon>Uroviricota</taxon>
        <taxon>Caudoviricetes</taxon>
        <taxon>Timshelvirus</taxon>
        <taxon>Timshelvirus timshel</taxon>
    </lineage>
</organism>
<gene>
    <name evidence="1" type="primary">56</name>
    <name evidence="1" type="ORF">TIMSHEL_56</name>
</gene>
<dbReference type="KEGG" id="vg:40083635"/>
<evidence type="ECO:0000313" key="2">
    <source>
        <dbReference type="Proteomes" id="UP000006948"/>
    </source>
</evidence>
<proteinExistence type="predicted"/>
<keyword evidence="1" id="KW-0808">Transferase</keyword>
<sequence length="233" mass="25512">MPKPLLLDLFCGAGGAGMGYYKAGFDVIGVDINPQPDYPFKFVQDDAIHVLDLVSRLGYLARGTGYRFDAIHASPPCQSSTALTKGTNKGREYPDLIPETRELLALTGLPTIIENVQGAAVRRDLTLCGEMFGLGVIRHRYFEVDKAKVDPPKHIPHRGRVRGWRHGKYFDGPYVAVYGKGGGKASVAEAQEAMGIDWTNNLVSLNEAIPPAYTEYIGTRLLEYLTPNKEGDG</sequence>
<dbReference type="GeneID" id="40083635"/>
<name>G1DB74_9CAUD</name>
<dbReference type="InterPro" id="IPR029063">
    <property type="entry name" value="SAM-dependent_MTases_sf"/>
</dbReference>
<dbReference type="GO" id="GO:0032259">
    <property type="term" value="P:methylation"/>
    <property type="evidence" value="ECO:0007669"/>
    <property type="project" value="UniProtKB-KW"/>
</dbReference>
<dbReference type="SUPFAM" id="SSF53335">
    <property type="entry name" value="S-adenosyl-L-methionine-dependent methyltransferases"/>
    <property type="match status" value="1"/>
</dbReference>
<dbReference type="EMBL" id="JF957060">
    <property type="protein sequence ID" value="AEJ92377.1"/>
    <property type="molecule type" value="Genomic_DNA"/>
</dbReference>